<evidence type="ECO:0000313" key="1">
    <source>
        <dbReference type="EMBL" id="RZF35601.1"/>
    </source>
</evidence>
<name>A0A482WQY8_LAOST</name>
<gene>
    <name evidence="1" type="ORF">LSTR_LSTR005129</name>
</gene>
<evidence type="ECO:0008006" key="3">
    <source>
        <dbReference type="Google" id="ProtNLM"/>
    </source>
</evidence>
<comment type="caution">
    <text evidence="1">The sequence shown here is derived from an EMBL/GenBank/DDBJ whole genome shotgun (WGS) entry which is preliminary data.</text>
</comment>
<evidence type="ECO:0000313" key="2">
    <source>
        <dbReference type="Proteomes" id="UP000291343"/>
    </source>
</evidence>
<dbReference type="PANTHER" id="PTHR47510:SF3">
    <property type="entry name" value="ENDO_EXONUCLEASE_PHOSPHATASE DOMAIN-CONTAINING PROTEIN"/>
    <property type="match status" value="1"/>
</dbReference>
<dbReference type="AlphaFoldDB" id="A0A482WQY8"/>
<proteinExistence type="predicted"/>
<dbReference type="EMBL" id="QKKF02028001">
    <property type="protein sequence ID" value="RZF35601.1"/>
    <property type="molecule type" value="Genomic_DNA"/>
</dbReference>
<protein>
    <recommendedName>
        <fullName evidence="3">Reverse transcriptase domain-containing protein</fullName>
    </recommendedName>
</protein>
<feature type="non-terminal residue" evidence="1">
    <location>
        <position position="190"/>
    </location>
</feature>
<accession>A0A482WQY8</accession>
<reference evidence="1 2" key="1">
    <citation type="journal article" date="2017" name="Gigascience">
        <title>Genome sequence of the small brown planthopper, Laodelphax striatellus.</title>
        <authorList>
            <person name="Zhu J."/>
            <person name="Jiang F."/>
            <person name="Wang X."/>
            <person name="Yang P."/>
            <person name="Bao Y."/>
            <person name="Zhao W."/>
            <person name="Wang W."/>
            <person name="Lu H."/>
            <person name="Wang Q."/>
            <person name="Cui N."/>
            <person name="Li J."/>
            <person name="Chen X."/>
            <person name="Luo L."/>
            <person name="Yu J."/>
            <person name="Kang L."/>
            <person name="Cui F."/>
        </authorList>
    </citation>
    <scope>NUCLEOTIDE SEQUENCE [LARGE SCALE GENOMIC DNA]</scope>
    <source>
        <strain evidence="1">Lst14</strain>
    </source>
</reference>
<organism evidence="1 2">
    <name type="scientific">Laodelphax striatellus</name>
    <name type="common">Small brown planthopper</name>
    <name type="synonym">Delphax striatella</name>
    <dbReference type="NCBI Taxonomy" id="195883"/>
    <lineage>
        <taxon>Eukaryota</taxon>
        <taxon>Metazoa</taxon>
        <taxon>Ecdysozoa</taxon>
        <taxon>Arthropoda</taxon>
        <taxon>Hexapoda</taxon>
        <taxon>Insecta</taxon>
        <taxon>Pterygota</taxon>
        <taxon>Neoptera</taxon>
        <taxon>Paraneoptera</taxon>
        <taxon>Hemiptera</taxon>
        <taxon>Auchenorrhyncha</taxon>
        <taxon>Fulgoroidea</taxon>
        <taxon>Delphacidae</taxon>
        <taxon>Criomorphinae</taxon>
        <taxon>Laodelphax</taxon>
    </lineage>
</organism>
<dbReference type="OrthoDB" id="5953030at2759"/>
<sequence>MTDEILKIMGQRDKAHRKFKRTTDLDSLIEYRSLRNKVKQQLRNSKIRYLNRFITDNRQDSKLLWRGIKELGLGKQESRTQIDLPLDDINEYFVSHSTQRDETTISDHINNLKIQVTTINIPLADQFHFEPISEQEAFKAIQHVRSNATGADKIPIKFIKKMLFSVLPTITFIFNKSLENGYFPENWKLA</sequence>
<dbReference type="Proteomes" id="UP000291343">
    <property type="component" value="Unassembled WGS sequence"/>
</dbReference>
<dbReference type="PANTHER" id="PTHR47510">
    <property type="entry name" value="REVERSE TRANSCRIPTASE DOMAIN-CONTAINING PROTEIN"/>
    <property type="match status" value="1"/>
</dbReference>
<keyword evidence="2" id="KW-1185">Reference proteome</keyword>
<dbReference type="InParanoid" id="A0A482WQY8"/>